<accession>A0ABR0FTJ4</accession>
<dbReference type="CDD" id="cd00609">
    <property type="entry name" value="AAT_like"/>
    <property type="match status" value="1"/>
</dbReference>
<dbReference type="InterPro" id="IPR015422">
    <property type="entry name" value="PyrdxlP-dep_Trfase_small"/>
</dbReference>
<dbReference type="InterPro" id="IPR004839">
    <property type="entry name" value="Aminotransferase_I/II_large"/>
</dbReference>
<dbReference type="GeneID" id="87895156"/>
<dbReference type="PANTHER" id="PTHR42858:SF1">
    <property type="entry name" value="LD15494P"/>
    <property type="match status" value="1"/>
</dbReference>
<feature type="region of interest" description="Disordered" evidence="1">
    <location>
        <begin position="89"/>
        <end position="115"/>
    </location>
</feature>
<keyword evidence="4" id="KW-1185">Reference proteome</keyword>
<dbReference type="PANTHER" id="PTHR42858">
    <property type="entry name" value="AMINOTRANSFERASE"/>
    <property type="match status" value="1"/>
</dbReference>
<dbReference type="Proteomes" id="UP001322138">
    <property type="component" value="Unassembled WGS sequence"/>
</dbReference>
<dbReference type="Gene3D" id="3.40.640.10">
    <property type="entry name" value="Type I PLP-dependent aspartate aminotransferase-like (Major domain)"/>
    <property type="match status" value="1"/>
</dbReference>
<protein>
    <submittedName>
        <fullName evidence="3">Valine--pyruvate aminotransferase</fullName>
    </submittedName>
</protein>
<sequence>MVPMTCQYAHVNIWSPFSGETIVSFAPHLLPPLVVFCCQEAFLHSRHQTSDLAITFLPSVITLVGTAQFSCHWLHDLVKMASTTSDKTISNSINTSPTPPLQDVTNQTLDPERGASSSKKELINFLRGWPSPSLLSSSILQAASTALLSDPSLSVPALQYGPDPGYQPLREELAVWLEKQYLTSTKSEEICITGGASQGLACVLASFTDPSYTQTVWASAPCYYLACPIFEDAGFGPGRIKAVPEDQQGGIDIDLLDTLLQKHEVQHHQPTHKGAERKNTGPYRKHYRHVVYLVSTCSNPSGTTMTLEKRNRLVKVARRHDVLVVSDDVYDFLQWPILPASPSSDLGPLLPRLSDIDLSLGPSEPATSSGKWFGNVISNGSFSKLLGPGLRTGWVHGTPDFVMGLSQTGATRSGGAGSQFAAALLAEVMKAGELERHLQETVRPGLRRRHELIMETIKQELGELGVAVAAQDGDRFGGYFVWLTLPGGLDARVVAQKARQEEELIVAEGEMFEVRGDEEGAKFRGNIRLSFSWEDEHKITEGVRRLGRVVRGLSGETR</sequence>
<evidence type="ECO:0000259" key="2">
    <source>
        <dbReference type="Pfam" id="PF00155"/>
    </source>
</evidence>
<proteinExistence type="predicted"/>
<dbReference type="InterPro" id="IPR015424">
    <property type="entry name" value="PyrdxlP-dep_Trfase"/>
</dbReference>
<dbReference type="Gene3D" id="3.90.1150.10">
    <property type="entry name" value="Aspartate Aminotransferase, domain 1"/>
    <property type="match status" value="1"/>
</dbReference>
<keyword evidence="3" id="KW-0032">Aminotransferase</keyword>
<reference evidence="3 4" key="1">
    <citation type="journal article" date="2023" name="bioRxiv">
        <title>High-quality genome assemblies of four members of thePodospora anserinaspecies complex.</title>
        <authorList>
            <person name="Ament-Velasquez S.L."/>
            <person name="Vogan A.A."/>
            <person name="Wallerman O."/>
            <person name="Hartmann F."/>
            <person name="Gautier V."/>
            <person name="Silar P."/>
            <person name="Giraud T."/>
            <person name="Johannesson H."/>
        </authorList>
    </citation>
    <scope>NUCLEOTIDE SEQUENCE [LARGE SCALE GENOMIC DNA]</scope>
    <source>
        <strain evidence="3 4">CBS 112042</strain>
    </source>
</reference>
<dbReference type="SUPFAM" id="SSF53383">
    <property type="entry name" value="PLP-dependent transferases"/>
    <property type="match status" value="1"/>
</dbReference>
<evidence type="ECO:0000256" key="1">
    <source>
        <dbReference type="SAM" id="MobiDB-lite"/>
    </source>
</evidence>
<evidence type="ECO:0000313" key="4">
    <source>
        <dbReference type="Proteomes" id="UP001322138"/>
    </source>
</evidence>
<dbReference type="RefSeq" id="XP_062736271.1">
    <property type="nucleotide sequence ID" value="XM_062875674.1"/>
</dbReference>
<dbReference type="Pfam" id="PF00155">
    <property type="entry name" value="Aminotran_1_2"/>
    <property type="match status" value="1"/>
</dbReference>
<gene>
    <name evidence="3" type="primary">YEY2</name>
    <name evidence="3" type="ORF">QC761_124140</name>
</gene>
<organism evidence="3 4">
    <name type="scientific">Podospora bellae-mahoneyi</name>
    <dbReference type="NCBI Taxonomy" id="2093777"/>
    <lineage>
        <taxon>Eukaryota</taxon>
        <taxon>Fungi</taxon>
        <taxon>Dikarya</taxon>
        <taxon>Ascomycota</taxon>
        <taxon>Pezizomycotina</taxon>
        <taxon>Sordariomycetes</taxon>
        <taxon>Sordariomycetidae</taxon>
        <taxon>Sordariales</taxon>
        <taxon>Podosporaceae</taxon>
        <taxon>Podospora</taxon>
    </lineage>
</organism>
<comment type="caution">
    <text evidence="3">The sequence shown here is derived from an EMBL/GenBank/DDBJ whole genome shotgun (WGS) entry which is preliminary data.</text>
</comment>
<dbReference type="InterPro" id="IPR015421">
    <property type="entry name" value="PyrdxlP-dep_Trfase_major"/>
</dbReference>
<feature type="domain" description="Aminotransferase class I/classII large" evidence="2">
    <location>
        <begin position="158"/>
        <end position="546"/>
    </location>
</feature>
<dbReference type="GO" id="GO:0008483">
    <property type="term" value="F:transaminase activity"/>
    <property type="evidence" value="ECO:0007669"/>
    <property type="project" value="UniProtKB-KW"/>
</dbReference>
<evidence type="ECO:0000313" key="3">
    <source>
        <dbReference type="EMBL" id="KAK4647295.1"/>
    </source>
</evidence>
<name>A0ABR0FTJ4_9PEZI</name>
<keyword evidence="3" id="KW-0808">Transferase</keyword>
<dbReference type="EMBL" id="JAFFGZ010000002">
    <property type="protein sequence ID" value="KAK4647295.1"/>
    <property type="molecule type" value="Genomic_DNA"/>
</dbReference>